<feature type="domain" description="HDOD" evidence="1">
    <location>
        <begin position="20"/>
        <end position="212"/>
    </location>
</feature>
<dbReference type="GO" id="GO:0016787">
    <property type="term" value="F:hydrolase activity"/>
    <property type="evidence" value="ECO:0007669"/>
    <property type="project" value="UniProtKB-KW"/>
</dbReference>
<dbReference type="Proteomes" id="UP000556026">
    <property type="component" value="Unassembled WGS sequence"/>
</dbReference>
<dbReference type="RefSeq" id="WP_183352763.1">
    <property type="nucleotide sequence ID" value="NZ_BLXX01000001.1"/>
</dbReference>
<dbReference type="AlphaFoldDB" id="A0A6V8MD82"/>
<proteinExistence type="predicted"/>
<accession>A0A6V8MD82</accession>
<organism evidence="2 3">
    <name type="scientific">Geomonas silvestris</name>
    <dbReference type="NCBI Taxonomy" id="2740184"/>
    <lineage>
        <taxon>Bacteria</taxon>
        <taxon>Pseudomonadati</taxon>
        <taxon>Thermodesulfobacteriota</taxon>
        <taxon>Desulfuromonadia</taxon>
        <taxon>Geobacterales</taxon>
        <taxon>Geobacteraceae</taxon>
        <taxon>Geomonas</taxon>
    </lineage>
</organism>
<dbReference type="PROSITE" id="PS51833">
    <property type="entry name" value="HDOD"/>
    <property type="match status" value="1"/>
</dbReference>
<keyword evidence="2" id="KW-0378">Hydrolase</keyword>
<comment type="caution">
    <text evidence="2">The sequence shown here is derived from an EMBL/GenBank/DDBJ whole genome shotgun (WGS) entry which is preliminary data.</text>
</comment>
<protein>
    <submittedName>
        <fullName evidence="2">HD family phosphohydrolase</fullName>
    </submittedName>
</protein>
<gene>
    <name evidence="2" type="ORF">GMST_02310</name>
</gene>
<dbReference type="PANTHER" id="PTHR33525">
    <property type="match status" value="1"/>
</dbReference>
<evidence type="ECO:0000313" key="3">
    <source>
        <dbReference type="Proteomes" id="UP000556026"/>
    </source>
</evidence>
<evidence type="ECO:0000313" key="2">
    <source>
        <dbReference type="EMBL" id="GFO57906.1"/>
    </source>
</evidence>
<dbReference type="EMBL" id="BLXX01000001">
    <property type="protein sequence ID" value="GFO57906.1"/>
    <property type="molecule type" value="Genomic_DNA"/>
</dbReference>
<reference evidence="3" key="1">
    <citation type="submission" date="2020-06" db="EMBL/GenBank/DDBJ databases">
        <title>Draft genomic sequence of Geomonas sp. Red330.</title>
        <authorList>
            <person name="Itoh H."/>
            <person name="Zhenxing X."/>
            <person name="Ushijima N."/>
            <person name="Masuda Y."/>
            <person name="Shiratori Y."/>
            <person name="Senoo K."/>
        </authorList>
    </citation>
    <scope>NUCLEOTIDE SEQUENCE [LARGE SCALE GENOMIC DNA]</scope>
    <source>
        <strain evidence="3">Red330</strain>
    </source>
</reference>
<dbReference type="PANTHER" id="PTHR33525:SF3">
    <property type="entry name" value="RIBONUCLEASE Y"/>
    <property type="match status" value="1"/>
</dbReference>
<dbReference type="InterPro" id="IPR052340">
    <property type="entry name" value="RNase_Y/CdgJ"/>
</dbReference>
<evidence type="ECO:0000259" key="1">
    <source>
        <dbReference type="PROSITE" id="PS51833"/>
    </source>
</evidence>
<dbReference type="SUPFAM" id="SSF109604">
    <property type="entry name" value="HD-domain/PDEase-like"/>
    <property type="match status" value="1"/>
</dbReference>
<dbReference type="Pfam" id="PF08668">
    <property type="entry name" value="HDOD"/>
    <property type="match status" value="1"/>
</dbReference>
<dbReference type="Gene3D" id="1.10.3210.10">
    <property type="entry name" value="Hypothetical protein af1432"/>
    <property type="match status" value="1"/>
</dbReference>
<dbReference type="InterPro" id="IPR003607">
    <property type="entry name" value="HD/PDEase_dom"/>
</dbReference>
<name>A0A6V8MD82_9BACT</name>
<dbReference type="CDD" id="cd00077">
    <property type="entry name" value="HDc"/>
    <property type="match status" value="1"/>
</dbReference>
<keyword evidence="3" id="KW-1185">Reference proteome</keyword>
<dbReference type="SMART" id="SM00471">
    <property type="entry name" value="HDc"/>
    <property type="match status" value="1"/>
</dbReference>
<sequence>MKETLMAAKAEQLVGDSDALPTIPTVATRILALLDQGEVNLDEVADLMLADQILTARALKIINSPVFRPSTPITSLKAAVVYLGVAHIREIILTTSLIDIFDGGSAGELSAFWEHSFGVGMVAKVIAGKAGYRDVDKAYIAGVIHDIGIVFLSSYHGDGIKRVQSRLDKGADLLAAEVEEFGASHCEVGLCLAKRWNFPDAYCEVIACHHDPYQATLDPVLCALVNLANLFWSMHLPDYGGWVSFNLATEPAWKLLKERCPELKMDEERFRYELEEAVHEVQQLVASIFTS</sequence>
<dbReference type="InterPro" id="IPR013976">
    <property type="entry name" value="HDOD"/>
</dbReference>